<reference evidence="4" key="2">
    <citation type="journal article" date="2020" name="Antonie Van Leeuwenhoek">
        <title>Labilibaculum antarcticum sp. nov., a novel facultative anaerobic, psychrotorelant bacterium isolated from marine sediment of Antarctica.</title>
        <authorList>
            <person name="Watanabe M."/>
            <person name="Kojima H."/>
            <person name="Fukui M."/>
        </authorList>
    </citation>
    <scope>NUCLEOTIDE SEQUENCE [LARGE SCALE GENOMIC DNA]</scope>
    <source>
        <strain evidence="4">SPP2</strain>
    </source>
</reference>
<accession>A0A1Y1CED0</accession>
<dbReference type="EMBL" id="AP018042">
    <property type="protein sequence ID" value="BAX78670.1"/>
    <property type="molecule type" value="Genomic_DNA"/>
</dbReference>
<dbReference type="Pfam" id="PF13163">
    <property type="entry name" value="DUF3999"/>
    <property type="match status" value="1"/>
</dbReference>
<dbReference type="Gene3D" id="2.60.120.260">
    <property type="entry name" value="Galactose-binding domain-like"/>
    <property type="match status" value="2"/>
</dbReference>
<proteinExistence type="predicted"/>
<reference evidence="3 4" key="1">
    <citation type="journal article" date="2018" name="Mar. Genomics">
        <title>Complete genome sequence of Marinifilaceae bacterium strain SPP2, isolated from the Antarctic marine sediment.</title>
        <authorList>
            <person name="Watanabe M."/>
            <person name="Kojima H."/>
            <person name="Fukui M."/>
        </authorList>
    </citation>
    <scope>NUCLEOTIDE SEQUENCE [LARGE SCALE GENOMIC DNA]</scope>
    <source>
        <strain evidence="3 4">SPP2</strain>
    </source>
</reference>
<dbReference type="OrthoDB" id="994644at2"/>
<dbReference type="AlphaFoldDB" id="A0A1Y1CED0"/>
<dbReference type="RefSeq" id="WP_096427595.1">
    <property type="nucleotide sequence ID" value="NZ_AP018042.1"/>
</dbReference>
<evidence type="ECO:0000256" key="1">
    <source>
        <dbReference type="SAM" id="Phobius"/>
    </source>
</evidence>
<feature type="signal peptide" evidence="2">
    <location>
        <begin position="1"/>
        <end position="19"/>
    </location>
</feature>
<keyword evidence="4" id="KW-1185">Reference proteome</keyword>
<dbReference type="InterPro" id="IPR025060">
    <property type="entry name" value="DUF3999"/>
</dbReference>
<sequence length="411" mass="47703">MKIKICFLLFLFTFTNSYAQKNDFNYKREIIGITGQWHKLELSNEIIAKISPNLEDLRIIGISKQNDTLEAPYILHSTEDVRKYTDVDFKLLNQSRNKNGYYFTFKVPTSNSINEIQLNFEQKNFDWKITLEGSQNQQDWYTLIEDYRILSIINKQTNYQFTKLDFPTANYSFYRIVISSEEKPKLESAKISMKELVKGKSRTYKTGKISTFGNKKLQQTELTIDLESPVLVNDLKINLNESFDYYRPIHIQYLTDSTKTEGGWKYNYQTLATGTLSSIEKNEFAFNNTSAQHLKVIISNNDNQALTIRDIEIRGSVYELLVRFSKPAKYFLCYGSNNAQKPNYDISRFSDKIPNAITTLSLGDEKTVSKVVGPKSEPLFANEKWLWAVMALIILILASFTLKMIKKTDER</sequence>
<keyword evidence="2" id="KW-0732">Signal</keyword>
<dbReference type="Proteomes" id="UP000218267">
    <property type="component" value="Chromosome"/>
</dbReference>
<dbReference type="KEGG" id="mbas:ALGA_0275"/>
<feature type="chain" id="PRO_5012892011" description="DUF3999 domain-containing protein" evidence="2">
    <location>
        <begin position="20"/>
        <end position="411"/>
    </location>
</feature>
<gene>
    <name evidence="3" type="ORF">ALGA_0275</name>
</gene>
<evidence type="ECO:0008006" key="5">
    <source>
        <dbReference type="Google" id="ProtNLM"/>
    </source>
</evidence>
<feature type="transmembrane region" description="Helical" evidence="1">
    <location>
        <begin position="385"/>
        <end position="405"/>
    </location>
</feature>
<evidence type="ECO:0000256" key="2">
    <source>
        <dbReference type="SAM" id="SignalP"/>
    </source>
</evidence>
<name>A0A1Y1CED0_9BACT</name>
<evidence type="ECO:0000313" key="4">
    <source>
        <dbReference type="Proteomes" id="UP000218267"/>
    </source>
</evidence>
<evidence type="ECO:0000313" key="3">
    <source>
        <dbReference type="EMBL" id="BAX78670.1"/>
    </source>
</evidence>
<keyword evidence="1" id="KW-1133">Transmembrane helix</keyword>
<keyword evidence="1" id="KW-0472">Membrane</keyword>
<protein>
    <recommendedName>
        <fullName evidence="5">DUF3999 domain-containing protein</fullName>
    </recommendedName>
</protein>
<keyword evidence="1" id="KW-0812">Transmembrane</keyword>
<organism evidence="3 4">
    <name type="scientific">Labilibaculum antarcticum</name>
    <dbReference type="NCBI Taxonomy" id="1717717"/>
    <lineage>
        <taxon>Bacteria</taxon>
        <taxon>Pseudomonadati</taxon>
        <taxon>Bacteroidota</taxon>
        <taxon>Bacteroidia</taxon>
        <taxon>Marinilabiliales</taxon>
        <taxon>Marinifilaceae</taxon>
        <taxon>Labilibaculum</taxon>
    </lineage>
</organism>